<evidence type="ECO:0000313" key="1">
    <source>
        <dbReference type="EMBL" id="PUZ75543.1"/>
    </source>
</evidence>
<name>A0A2T7F633_9POAL</name>
<accession>A0A2T7F633</accession>
<dbReference type="Gramene" id="PUZ75543">
    <property type="protein sequence ID" value="PUZ75543"/>
    <property type="gene ID" value="GQ55_1G181800"/>
</dbReference>
<organism evidence="1 2">
    <name type="scientific">Panicum hallii var. hallii</name>
    <dbReference type="NCBI Taxonomy" id="1504633"/>
    <lineage>
        <taxon>Eukaryota</taxon>
        <taxon>Viridiplantae</taxon>
        <taxon>Streptophyta</taxon>
        <taxon>Embryophyta</taxon>
        <taxon>Tracheophyta</taxon>
        <taxon>Spermatophyta</taxon>
        <taxon>Magnoliopsida</taxon>
        <taxon>Liliopsida</taxon>
        <taxon>Poales</taxon>
        <taxon>Poaceae</taxon>
        <taxon>PACMAD clade</taxon>
        <taxon>Panicoideae</taxon>
        <taxon>Panicodae</taxon>
        <taxon>Paniceae</taxon>
        <taxon>Panicinae</taxon>
        <taxon>Panicum</taxon>
        <taxon>Panicum sect. Panicum</taxon>
    </lineage>
</organism>
<dbReference type="Proteomes" id="UP000244336">
    <property type="component" value="Chromosome 1"/>
</dbReference>
<dbReference type="EMBL" id="CM009749">
    <property type="protein sequence ID" value="PUZ75543.1"/>
    <property type="molecule type" value="Genomic_DNA"/>
</dbReference>
<evidence type="ECO:0000313" key="2">
    <source>
        <dbReference type="Proteomes" id="UP000244336"/>
    </source>
</evidence>
<dbReference type="AlphaFoldDB" id="A0A2T7F633"/>
<sequence length="225" mass="25448">MPNENPITYEELSEEHKQRYDEIKAAFEADLLGSFEKTRHHGIRWKGFSSEGALDEVDLSTPTEERTRALRQEVNYMVAYSLHPHSESLVNTLECVALRVVQEIMKHQYSPTGPALGSHRGELPSQTRPPVPYAFAAPEQQNSPAYVIYKVGGDPADHQFFSEPPKEVPHGYVCAYIPDGGHPAQLPQRATGGTSKSMPTNRHGWLLMRQDRVMKVRTRPQEFIL</sequence>
<proteinExistence type="predicted"/>
<gene>
    <name evidence="1" type="ORF">GQ55_1G181800</name>
</gene>
<keyword evidence="2" id="KW-1185">Reference proteome</keyword>
<protein>
    <submittedName>
        <fullName evidence="1">Uncharacterized protein</fullName>
    </submittedName>
</protein>
<reference evidence="1 2" key="1">
    <citation type="submission" date="2018-04" db="EMBL/GenBank/DDBJ databases">
        <title>WGS assembly of Panicum hallii var. hallii HAL2.</title>
        <authorList>
            <person name="Lovell J."/>
            <person name="Jenkins J."/>
            <person name="Lowry D."/>
            <person name="Mamidi S."/>
            <person name="Sreedasyam A."/>
            <person name="Weng X."/>
            <person name="Barry K."/>
            <person name="Bonette J."/>
            <person name="Campitelli B."/>
            <person name="Daum C."/>
            <person name="Gordon S."/>
            <person name="Gould B."/>
            <person name="Lipzen A."/>
            <person name="MacQueen A."/>
            <person name="Palacio-Mejia J."/>
            <person name="Plott C."/>
            <person name="Shakirov E."/>
            <person name="Shu S."/>
            <person name="Yoshinaga Y."/>
            <person name="Zane M."/>
            <person name="Rokhsar D."/>
            <person name="Grimwood J."/>
            <person name="Schmutz J."/>
            <person name="Juenger T."/>
        </authorList>
    </citation>
    <scope>NUCLEOTIDE SEQUENCE [LARGE SCALE GENOMIC DNA]</scope>
    <source>
        <strain evidence="2">cv. HAL2</strain>
    </source>
</reference>